<dbReference type="Gene3D" id="3.10.110.10">
    <property type="entry name" value="Ubiquitin Conjugating Enzyme"/>
    <property type="match status" value="1"/>
</dbReference>
<dbReference type="PANTHER" id="PTHR11042">
    <property type="entry name" value="EUKARYOTIC TRANSLATION INITIATION FACTOR 2-ALPHA KINASE EIF2-ALPHA KINASE -RELATED"/>
    <property type="match status" value="1"/>
</dbReference>
<dbReference type="InterPro" id="IPR000719">
    <property type="entry name" value="Prot_kinase_dom"/>
</dbReference>
<feature type="compositionally biased region" description="Polar residues" evidence="7">
    <location>
        <begin position="792"/>
        <end position="805"/>
    </location>
</feature>
<dbReference type="InterPro" id="IPR050339">
    <property type="entry name" value="CC_SR_Kinase"/>
</dbReference>
<dbReference type="Pfam" id="PF00069">
    <property type="entry name" value="Pkinase"/>
    <property type="match status" value="3"/>
</dbReference>
<feature type="region of interest" description="Disordered" evidence="7">
    <location>
        <begin position="100"/>
        <end position="177"/>
    </location>
</feature>
<comment type="caution">
    <text evidence="9">The sequence shown here is derived from an EMBL/GenBank/DDBJ whole genome shotgun (WGS) entry which is preliminary data.</text>
</comment>
<dbReference type="SUPFAM" id="SSF54495">
    <property type="entry name" value="UBC-like"/>
    <property type="match status" value="1"/>
</dbReference>
<dbReference type="InterPro" id="IPR011009">
    <property type="entry name" value="Kinase-like_dom_sf"/>
</dbReference>
<dbReference type="Gene3D" id="3.30.200.20">
    <property type="entry name" value="Phosphorylase Kinase, domain 1"/>
    <property type="match status" value="1"/>
</dbReference>
<evidence type="ECO:0000256" key="4">
    <source>
        <dbReference type="ARBA" id="ARBA00022840"/>
    </source>
</evidence>
<evidence type="ECO:0000256" key="5">
    <source>
        <dbReference type="ARBA" id="ARBA00037982"/>
    </source>
</evidence>
<evidence type="ECO:0000313" key="9">
    <source>
        <dbReference type="EMBL" id="PFX13523.1"/>
    </source>
</evidence>
<keyword evidence="10" id="KW-1185">Reference proteome</keyword>
<dbReference type="InterPro" id="IPR017441">
    <property type="entry name" value="Protein_kinase_ATP_BS"/>
</dbReference>
<evidence type="ECO:0000259" key="8">
    <source>
        <dbReference type="PROSITE" id="PS50011"/>
    </source>
</evidence>
<dbReference type="OrthoDB" id="6778822at2759"/>
<dbReference type="Pfam" id="PF24066">
    <property type="entry name" value="Hisat_C"/>
    <property type="match status" value="1"/>
</dbReference>
<keyword evidence="1" id="KW-0808">Transferase</keyword>
<feature type="region of interest" description="Disordered" evidence="7">
    <location>
        <begin position="782"/>
        <end position="805"/>
    </location>
</feature>
<evidence type="ECO:0000256" key="1">
    <source>
        <dbReference type="ARBA" id="ARBA00022679"/>
    </source>
</evidence>
<feature type="domain" description="Protein kinase" evidence="8">
    <location>
        <begin position="524"/>
        <end position="932"/>
    </location>
</feature>
<feature type="region of interest" description="Disordered" evidence="7">
    <location>
        <begin position="645"/>
        <end position="666"/>
    </location>
</feature>
<dbReference type="EMBL" id="LSMT01000956">
    <property type="protein sequence ID" value="PFX13523.1"/>
    <property type="molecule type" value="Genomic_DNA"/>
</dbReference>
<dbReference type="InterPro" id="IPR016181">
    <property type="entry name" value="Acyl_CoA_acyltransferase"/>
</dbReference>
<dbReference type="Gene3D" id="1.10.510.10">
    <property type="entry name" value="Transferase(Phosphotransferase) domain 1"/>
    <property type="match status" value="2"/>
</dbReference>
<dbReference type="InterPro" id="IPR006575">
    <property type="entry name" value="RWD_dom"/>
</dbReference>
<reference evidence="10" key="1">
    <citation type="journal article" date="2017" name="bioRxiv">
        <title>Comparative analysis of the genomes of Stylophora pistillata and Acropora digitifera provides evidence for extensive differences between species of corals.</title>
        <authorList>
            <person name="Voolstra C.R."/>
            <person name="Li Y."/>
            <person name="Liew Y.J."/>
            <person name="Baumgarten S."/>
            <person name="Zoccola D."/>
            <person name="Flot J.-F."/>
            <person name="Tambutte S."/>
            <person name="Allemand D."/>
            <person name="Aranda M."/>
        </authorList>
    </citation>
    <scope>NUCLEOTIDE SEQUENCE [LARGE SCALE GENOMIC DNA]</scope>
</reference>
<dbReference type="GO" id="GO:0004672">
    <property type="term" value="F:protein kinase activity"/>
    <property type="evidence" value="ECO:0007669"/>
    <property type="project" value="InterPro"/>
</dbReference>
<dbReference type="GO" id="GO:0005634">
    <property type="term" value="C:nucleus"/>
    <property type="evidence" value="ECO:0007669"/>
    <property type="project" value="TreeGrafter"/>
</dbReference>
<feature type="compositionally biased region" description="Polar residues" evidence="7">
    <location>
        <begin position="140"/>
        <end position="155"/>
    </location>
</feature>
<dbReference type="AlphaFoldDB" id="A0A2B4R9N8"/>
<dbReference type="GO" id="GO:0003743">
    <property type="term" value="F:translation initiation factor activity"/>
    <property type="evidence" value="ECO:0007669"/>
    <property type="project" value="UniProtKB-KW"/>
</dbReference>
<dbReference type="Pfam" id="PF05773">
    <property type="entry name" value="RWD"/>
    <property type="match status" value="1"/>
</dbReference>
<feature type="region of interest" description="Disordered" evidence="7">
    <location>
        <begin position="592"/>
        <end position="615"/>
    </location>
</feature>
<dbReference type="GO" id="GO:0005737">
    <property type="term" value="C:cytoplasm"/>
    <property type="evidence" value="ECO:0007669"/>
    <property type="project" value="TreeGrafter"/>
</dbReference>
<evidence type="ECO:0000256" key="2">
    <source>
        <dbReference type="ARBA" id="ARBA00022741"/>
    </source>
</evidence>
<dbReference type="PANTHER" id="PTHR11042:SF136">
    <property type="entry name" value="EIF-2-ALPHA KINASE GCN2"/>
    <property type="match status" value="1"/>
</dbReference>
<dbReference type="STRING" id="50429.A0A2B4R9N8"/>
<name>A0A2B4R9N8_STYPI</name>
<proteinExistence type="inferred from homology"/>
<dbReference type="InterPro" id="IPR056483">
    <property type="entry name" value="Hisat_C"/>
</dbReference>
<sequence length="1150" mass="130292">MEKSCIERQEEELQALQAIYMDDFQDLREKPDEPPKVCLKLTPLQSVVAKEVMVLQLAHYVQTRLLQDNKPKLSLYDGMLAEERILAAEHQRLQMDFEANKEQEEDEEKNTETDPAAQSAKKKDADTSPTKDAPVHRKQSGNSVTPLQVSPSSQETEGRPAGYNVMRRSRSSERLGDESFTGTRVIHFTSGGGHTVHCGKCLGQGSSGSKVYSGMNITKGDLVVMREWVLSSLHVGPQMRRTLSITENQQQDPQARLMKQVLSIEQETLSLISRVRHPNLTHYLAVNVQEESPTVKVQVLLEYVGGGNLLSLHLRKGGLPVAQLREYTQQLVEALYYLHSSAVVHKDLRLSSCRLDSYGNVRLADYSVGKRLSDLYQVYGGNGKHTQSNAAKENNITTSRYGKKGDVYSLGLLVFSLAVGYKIIEDVKDIPASFPSALHDFLCNCLKSDERNRWSASQLREHPFLTPVISSSLAKGQQEVERDNGNAEDAGPSVLIDLPESEEPVPQFSFFTGVSGNSRITCDFEQLGFLGKGSFGNVIKARSKLDNCFYAVKRIPLDTKSIQFIMREVQVMSKLNHGNVVKYYNSWLESTEEQQQEKNQPAGEKSSKVISSSVSDEESLMKLNKIEEPSMGSSTNDLEDFWWQGDDKEETNGSDSSSSDSQELRHSRVTFYQSEDSDEGAECRETGSESSKEHVQLLYLYIQMEYCGESTLRNLIDEGLHKDKERIWRLFREIVEGLVHIHSQDIIHWDLKPENLFLDSLGHIKIGHFGLATTQVMTRGGMDTDGPDEVAQGQSPKMDSSTSESMTSKVGSTLYAAPEVGKQSDGRVRYSQKVDLYSLGIIFFEMCHMPLTTSVERVKVLGDLRTHRLNNWLQMQNLAILLAFVEGKLVGLQACFIVDEEQTFIRKAMRVVPALHGRGLSRQLSQAMDAYVRKNFPSVRRLRFTNYIYREFSTATRMVLEFDNLGYKVEHVVPPDPEMPCSVINSELVSCSKEYFSEVILSRASFHKLFPLNVLVVDWCPFEALHSNIDYILQDGDFLLTENCDEIPRSFSFGRLSPKVKVMEWIVSVYTDDPGLFEAHIIQQYYHACKIIKKEFTFVSFHDKRLRDHAKKILEEKLNLQHDDFYNNESLFLYERDFGMEDSDIVYAGK</sequence>
<feature type="binding site" evidence="6">
    <location>
        <position position="553"/>
    </location>
    <ligand>
        <name>ATP</name>
        <dbReference type="ChEBI" id="CHEBI:30616"/>
    </ligand>
</feature>
<keyword evidence="2 6" id="KW-0547">Nucleotide-binding</keyword>
<evidence type="ECO:0000256" key="6">
    <source>
        <dbReference type="PROSITE-ProRule" id="PRU10141"/>
    </source>
</evidence>
<keyword evidence="4 6" id="KW-0067">ATP-binding</keyword>
<dbReference type="InterPro" id="IPR016135">
    <property type="entry name" value="UBQ-conjugating_enzyme/RWD"/>
</dbReference>
<keyword evidence="9" id="KW-0396">Initiation factor</keyword>
<dbReference type="SMART" id="SM00220">
    <property type="entry name" value="S_TKc"/>
    <property type="match status" value="2"/>
</dbReference>
<accession>A0A2B4R9N8</accession>
<evidence type="ECO:0000256" key="3">
    <source>
        <dbReference type="ARBA" id="ARBA00022777"/>
    </source>
</evidence>
<dbReference type="PROSITE" id="PS00107">
    <property type="entry name" value="PROTEIN_KINASE_ATP"/>
    <property type="match status" value="1"/>
</dbReference>
<dbReference type="SUPFAM" id="SSF55729">
    <property type="entry name" value="Acyl-CoA N-acyltransferases (Nat)"/>
    <property type="match status" value="1"/>
</dbReference>
<keyword evidence="9" id="KW-0648">Protein biosynthesis</keyword>
<dbReference type="Proteomes" id="UP000225706">
    <property type="component" value="Unassembled WGS sequence"/>
</dbReference>
<organism evidence="9 10">
    <name type="scientific">Stylophora pistillata</name>
    <name type="common">Smooth cauliflower coral</name>
    <dbReference type="NCBI Taxonomy" id="50429"/>
    <lineage>
        <taxon>Eukaryota</taxon>
        <taxon>Metazoa</taxon>
        <taxon>Cnidaria</taxon>
        <taxon>Anthozoa</taxon>
        <taxon>Hexacorallia</taxon>
        <taxon>Scleractinia</taxon>
        <taxon>Astrocoeniina</taxon>
        <taxon>Pocilloporidae</taxon>
        <taxon>Stylophora</taxon>
    </lineage>
</organism>
<evidence type="ECO:0000313" key="10">
    <source>
        <dbReference type="Proteomes" id="UP000225706"/>
    </source>
</evidence>
<feature type="domain" description="Protein kinase" evidence="8">
    <location>
        <begin position="196"/>
        <end position="465"/>
    </location>
</feature>
<gene>
    <name evidence="9" type="primary">EIF2AK4</name>
    <name evidence="9" type="ORF">AWC38_SpisGene22388</name>
</gene>
<dbReference type="InterPro" id="IPR008271">
    <property type="entry name" value="Ser/Thr_kinase_AS"/>
</dbReference>
<dbReference type="GO" id="GO:0005524">
    <property type="term" value="F:ATP binding"/>
    <property type="evidence" value="ECO:0007669"/>
    <property type="project" value="UniProtKB-UniRule"/>
</dbReference>
<keyword evidence="3 9" id="KW-0418">Kinase</keyword>
<evidence type="ECO:0000256" key="7">
    <source>
        <dbReference type="SAM" id="MobiDB-lite"/>
    </source>
</evidence>
<dbReference type="PROSITE" id="PS00108">
    <property type="entry name" value="PROTEIN_KINASE_ST"/>
    <property type="match status" value="1"/>
</dbReference>
<comment type="similarity">
    <text evidence="5">Belongs to the protein kinase superfamily. Ser/Thr protein kinase family. GCN2 subfamily.</text>
</comment>
<dbReference type="PROSITE" id="PS50011">
    <property type="entry name" value="PROTEIN_KINASE_DOM"/>
    <property type="match status" value="2"/>
</dbReference>
<protein>
    <submittedName>
        <fullName evidence="9">Eukaryotic translation initiation factor 2-alpha kinase 4</fullName>
    </submittedName>
</protein>
<dbReference type="SUPFAM" id="SSF56112">
    <property type="entry name" value="Protein kinase-like (PK-like)"/>
    <property type="match status" value="2"/>
</dbReference>